<gene>
    <name evidence="1" type="ORF">ALEPTO_LOCUS8838</name>
</gene>
<evidence type="ECO:0000313" key="2">
    <source>
        <dbReference type="Proteomes" id="UP000789508"/>
    </source>
</evidence>
<sequence>MSQKFCSQDFVLLIVPVMFPGSSWEIISLLSELEDSGIFVADASDIALLHG</sequence>
<name>A0A9N9CXW0_9GLOM</name>
<organism evidence="1 2">
    <name type="scientific">Ambispora leptoticha</name>
    <dbReference type="NCBI Taxonomy" id="144679"/>
    <lineage>
        <taxon>Eukaryota</taxon>
        <taxon>Fungi</taxon>
        <taxon>Fungi incertae sedis</taxon>
        <taxon>Mucoromycota</taxon>
        <taxon>Glomeromycotina</taxon>
        <taxon>Glomeromycetes</taxon>
        <taxon>Archaeosporales</taxon>
        <taxon>Ambisporaceae</taxon>
        <taxon>Ambispora</taxon>
    </lineage>
</organism>
<evidence type="ECO:0000313" key="1">
    <source>
        <dbReference type="EMBL" id="CAG8618002.1"/>
    </source>
</evidence>
<proteinExistence type="predicted"/>
<comment type="caution">
    <text evidence="1">The sequence shown here is derived from an EMBL/GenBank/DDBJ whole genome shotgun (WGS) entry which is preliminary data.</text>
</comment>
<dbReference type="Proteomes" id="UP000789508">
    <property type="component" value="Unassembled WGS sequence"/>
</dbReference>
<protein>
    <submittedName>
        <fullName evidence="1">9913_t:CDS:1</fullName>
    </submittedName>
</protein>
<keyword evidence="2" id="KW-1185">Reference proteome</keyword>
<reference evidence="1" key="1">
    <citation type="submission" date="2021-06" db="EMBL/GenBank/DDBJ databases">
        <authorList>
            <person name="Kallberg Y."/>
            <person name="Tangrot J."/>
            <person name="Rosling A."/>
        </authorList>
    </citation>
    <scope>NUCLEOTIDE SEQUENCE</scope>
    <source>
        <strain evidence="1">FL130A</strain>
    </source>
</reference>
<dbReference type="EMBL" id="CAJVPS010005744">
    <property type="protein sequence ID" value="CAG8618002.1"/>
    <property type="molecule type" value="Genomic_DNA"/>
</dbReference>
<dbReference type="AlphaFoldDB" id="A0A9N9CXW0"/>
<accession>A0A9N9CXW0</accession>